<evidence type="ECO:0000313" key="2">
    <source>
        <dbReference type="EMBL" id="KAJ1105083.1"/>
    </source>
</evidence>
<dbReference type="AlphaFoldDB" id="A0AAV7MN97"/>
<gene>
    <name evidence="2" type="ORF">NDU88_002491</name>
</gene>
<evidence type="ECO:0000256" key="1">
    <source>
        <dbReference type="SAM" id="MobiDB-lite"/>
    </source>
</evidence>
<dbReference type="EMBL" id="JANPWB010000013">
    <property type="protein sequence ID" value="KAJ1105083.1"/>
    <property type="molecule type" value="Genomic_DNA"/>
</dbReference>
<proteinExistence type="predicted"/>
<sequence>MFACAHGPTWCFSAAGRALEEDALSVLASPKVRLRSLSFLFAIACGPHQRLLFLARSPLQSSTTQDTARVAQGTDRIGRGRGTPPSSHGAPPLHTQLSAVP</sequence>
<comment type="caution">
    <text evidence="2">The sequence shown here is derived from an EMBL/GenBank/DDBJ whole genome shotgun (WGS) entry which is preliminary data.</text>
</comment>
<evidence type="ECO:0000313" key="3">
    <source>
        <dbReference type="Proteomes" id="UP001066276"/>
    </source>
</evidence>
<keyword evidence="3" id="KW-1185">Reference proteome</keyword>
<accession>A0AAV7MN97</accession>
<name>A0AAV7MN97_PLEWA</name>
<organism evidence="2 3">
    <name type="scientific">Pleurodeles waltl</name>
    <name type="common">Iberian ribbed newt</name>
    <dbReference type="NCBI Taxonomy" id="8319"/>
    <lineage>
        <taxon>Eukaryota</taxon>
        <taxon>Metazoa</taxon>
        <taxon>Chordata</taxon>
        <taxon>Craniata</taxon>
        <taxon>Vertebrata</taxon>
        <taxon>Euteleostomi</taxon>
        <taxon>Amphibia</taxon>
        <taxon>Batrachia</taxon>
        <taxon>Caudata</taxon>
        <taxon>Salamandroidea</taxon>
        <taxon>Salamandridae</taxon>
        <taxon>Pleurodelinae</taxon>
        <taxon>Pleurodeles</taxon>
    </lineage>
</organism>
<feature type="region of interest" description="Disordered" evidence="1">
    <location>
        <begin position="59"/>
        <end position="101"/>
    </location>
</feature>
<dbReference type="Proteomes" id="UP001066276">
    <property type="component" value="Chromosome 9"/>
</dbReference>
<protein>
    <submittedName>
        <fullName evidence="2">Uncharacterized protein</fullName>
    </submittedName>
</protein>
<reference evidence="2" key="1">
    <citation type="journal article" date="2022" name="bioRxiv">
        <title>Sequencing and chromosome-scale assembly of the giantPleurodeles waltlgenome.</title>
        <authorList>
            <person name="Brown T."/>
            <person name="Elewa A."/>
            <person name="Iarovenko S."/>
            <person name="Subramanian E."/>
            <person name="Araus A.J."/>
            <person name="Petzold A."/>
            <person name="Susuki M."/>
            <person name="Suzuki K.-i.T."/>
            <person name="Hayashi T."/>
            <person name="Toyoda A."/>
            <person name="Oliveira C."/>
            <person name="Osipova E."/>
            <person name="Leigh N.D."/>
            <person name="Simon A."/>
            <person name="Yun M.H."/>
        </authorList>
    </citation>
    <scope>NUCLEOTIDE SEQUENCE</scope>
    <source>
        <strain evidence="2">20211129_DDA</strain>
        <tissue evidence="2">Liver</tissue>
    </source>
</reference>